<dbReference type="PANTHER" id="PTHR44688">
    <property type="entry name" value="DNA-BINDING TRANSCRIPTIONAL ACTIVATOR DEVR_DOSR"/>
    <property type="match status" value="1"/>
</dbReference>
<dbReference type="KEGG" id="ole:K0B96_15945"/>
<dbReference type="GO" id="GO:0003677">
    <property type="term" value="F:DNA binding"/>
    <property type="evidence" value="ECO:0007669"/>
    <property type="project" value="UniProtKB-KW"/>
</dbReference>
<keyword evidence="1" id="KW-0805">Transcription regulation</keyword>
<dbReference type="InterPro" id="IPR036388">
    <property type="entry name" value="WH-like_DNA-bd_sf"/>
</dbReference>
<name>A0A8F9XL82_9BACT</name>
<dbReference type="CDD" id="cd06170">
    <property type="entry name" value="LuxR_C_like"/>
    <property type="match status" value="1"/>
</dbReference>
<evidence type="ECO:0000313" key="6">
    <source>
        <dbReference type="EMBL" id="QYM78774.1"/>
    </source>
</evidence>
<dbReference type="SMART" id="SM00421">
    <property type="entry name" value="HTH_LUXR"/>
    <property type="match status" value="1"/>
</dbReference>
<dbReference type="EMBL" id="CP080507">
    <property type="protein sequence ID" value="QYM78774.1"/>
    <property type="molecule type" value="Genomic_DNA"/>
</dbReference>
<reference evidence="6" key="1">
    <citation type="submission" date="2021-08" db="EMBL/GenBank/DDBJ databases">
        <title>Genome of a novel bacterium of the phylum Verrucomicrobia, Oleiharenicola sp. KSB-15.</title>
        <authorList>
            <person name="Chung J.-H."/>
            <person name="Ahn J.-H."/>
            <person name="Yoon Y."/>
            <person name="Kim D.-Y."/>
            <person name="An S.-H."/>
            <person name="Park I."/>
            <person name="Yeon J."/>
        </authorList>
    </citation>
    <scope>NUCLEOTIDE SEQUENCE</scope>
    <source>
        <strain evidence="6">KSB-15</strain>
    </source>
</reference>
<dbReference type="InterPro" id="IPR016032">
    <property type="entry name" value="Sig_transdc_resp-reg_C-effctor"/>
</dbReference>
<feature type="domain" description="HTH luxR-type" evidence="5">
    <location>
        <begin position="319"/>
        <end position="382"/>
    </location>
</feature>
<dbReference type="Proteomes" id="UP000825051">
    <property type="component" value="Chromosome"/>
</dbReference>
<keyword evidence="3" id="KW-0804">Transcription</keyword>
<dbReference type="PANTHER" id="PTHR44688:SF16">
    <property type="entry name" value="DNA-BINDING TRANSCRIPTIONAL ACTIVATOR DEVR_DOSR"/>
    <property type="match status" value="1"/>
</dbReference>
<dbReference type="PRINTS" id="PR00038">
    <property type="entry name" value="HTHLUXR"/>
</dbReference>
<dbReference type="RefSeq" id="WP_220161878.1">
    <property type="nucleotide sequence ID" value="NZ_CP080507.1"/>
</dbReference>
<dbReference type="AlphaFoldDB" id="A0A8F9XL82"/>
<accession>A0A8F9XL82</accession>
<keyword evidence="7" id="KW-1185">Reference proteome</keyword>
<evidence type="ECO:0000256" key="1">
    <source>
        <dbReference type="ARBA" id="ARBA00023015"/>
    </source>
</evidence>
<evidence type="ECO:0000256" key="3">
    <source>
        <dbReference type="ARBA" id="ARBA00023163"/>
    </source>
</evidence>
<dbReference type="GO" id="GO:0006355">
    <property type="term" value="P:regulation of DNA-templated transcription"/>
    <property type="evidence" value="ECO:0007669"/>
    <property type="project" value="InterPro"/>
</dbReference>
<gene>
    <name evidence="6" type="ORF">K0B96_15945</name>
</gene>
<dbReference type="Pfam" id="PF00196">
    <property type="entry name" value="GerE"/>
    <property type="match status" value="1"/>
</dbReference>
<dbReference type="InterPro" id="IPR000792">
    <property type="entry name" value="Tscrpt_reg_LuxR_C"/>
</dbReference>
<evidence type="ECO:0000259" key="5">
    <source>
        <dbReference type="PROSITE" id="PS50043"/>
    </source>
</evidence>
<protein>
    <submittedName>
        <fullName evidence="6">Helix-turn-helix transcriptional regulator</fullName>
    </submittedName>
</protein>
<evidence type="ECO:0000256" key="4">
    <source>
        <dbReference type="SAM" id="MobiDB-lite"/>
    </source>
</evidence>
<dbReference type="SUPFAM" id="SSF46894">
    <property type="entry name" value="C-terminal effector domain of the bipartite response regulators"/>
    <property type="match status" value="1"/>
</dbReference>
<dbReference type="PROSITE" id="PS00622">
    <property type="entry name" value="HTH_LUXR_1"/>
    <property type="match status" value="1"/>
</dbReference>
<feature type="compositionally biased region" description="Low complexity" evidence="4">
    <location>
        <begin position="1"/>
        <end position="18"/>
    </location>
</feature>
<organism evidence="6 7">
    <name type="scientific">Horticoccus luteus</name>
    <dbReference type="NCBI Taxonomy" id="2862869"/>
    <lineage>
        <taxon>Bacteria</taxon>
        <taxon>Pseudomonadati</taxon>
        <taxon>Verrucomicrobiota</taxon>
        <taxon>Opitutia</taxon>
        <taxon>Opitutales</taxon>
        <taxon>Opitutaceae</taxon>
        <taxon>Horticoccus</taxon>
    </lineage>
</organism>
<keyword evidence="2" id="KW-0238">DNA-binding</keyword>
<proteinExistence type="predicted"/>
<evidence type="ECO:0000256" key="2">
    <source>
        <dbReference type="ARBA" id="ARBA00023125"/>
    </source>
</evidence>
<sequence length="382" mass="42077">MAPATSPSASPSTSAGPARHGDPLRRVHAALTLPELWLALRTLSHDLLPARALTFSVGCNDDGRPRKIYRHAHPPTPRELRQADPQYPWLAAHPGAAVYRLSDFDAEFTPSATFRERVMRRAGWDHLLGLAAWSGRVLHGTFNVHRATADGDFSSREIALARDLQPAFETALTRVLAHEQTGFLAGHFAAMLEDVPVGLLLLDWDLRPLWFNGEAAHACSVWNHGERRAAALNPRRSFRVPSPLADACAAVRAEWEQRNGAPVEPGHHPVVISEHPLGLHAQIALCALPASPLLPPAFHVQLDYRRPRGDRHRPLSPGAVALLARLSAREREVAMRVREGLRTVEIAHELTRSPLTIKTQLAAIFAKLNVRGRSRVAALLNR</sequence>
<dbReference type="Gene3D" id="1.10.10.10">
    <property type="entry name" value="Winged helix-like DNA-binding domain superfamily/Winged helix DNA-binding domain"/>
    <property type="match status" value="1"/>
</dbReference>
<dbReference type="PROSITE" id="PS50043">
    <property type="entry name" value="HTH_LUXR_2"/>
    <property type="match status" value="1"/>
</dbReference>
<feature type="region of interest" description="Disordered" evidence="4">
    <location>
        <begin position="1"/>
        <end position="22"/>
    </location>
</feature>
<evidence type="ECO:0000313" key="7">
    <source>
        <dbReference type="Proteomes" id="UP000825051"/>
    </source>
</evidence>